<dbReference type="InterPro" id="IPR027417">
    <property type="entry name" value="P-loop_NTPase"/>
</dbReference>
<dbReference type="RefSeq" id="WP_209946314.1">
    <property type="nucleotide sequence ID" value="NZ_JAGGJU010000007.1"/>
</dbReference>
<evidence type="ECO:0000259" key="2">
    <source>
        <dbReference type="Pfam" id="PF20720"/>
    </source>
</evidence>
<dbReference type="SMART" id="SM00567">
    <property type="entry name" value="EZ_HEAT"/>
    <property type="match status" value="4"/>
</dbReference>
<gene>
    <name evidence="3" type="ORF">J2Z17_002967</name>
</gene>
<dbReference type="InterPro" id="IPR049050">
    <property type="entry name" value="nSTAND3"/>
</dbReference>
<dbReference type="Pfam" id="PF20720">
    <property type="entry name" value="nSTAND3"/>
    <property type="match status" value="1"/>
</dbReference>
<feature type="compositionally biased region" description="Basic residues" evidence="1">
    <location>
        <begin position="7"/>
        <end position="22"/>
    </location>
</feature>
<protein>
    <recommendedName>
        <fullName evidence="2">Novel STAND NTPase 3 domain-containing protein</fullName>
    </recommendedName>
</protein>
<evidence type="ECO:0000313" key="3">
    <source>
        <dbReference type="EMBL" id="MBP1851522.1"/>
    </source>
</evidence>
<organism evidence="3 4">
    <name type="scientific">Rhizobium halophytocola</name>
    <dbReference type="NCBI Taxonomy" id="735519"/>
    <lineage>
        <taxon>Bacteria</taxon>
        <taxon>Pseudomonadati</taxon>
        <taxon>Pseudomonadota</taxon>
        <taxon>Alphaproteobacteria</taxon>
        <taxon>Hyphomicrobiales</taxon>
        <taxon>Rhizobiaceae</taxon>
        <taxon>Rhizobium/Agrobacterium group</taxon>
        <taxon>Rhizobium</taxon>
    </lineage>
</organism>
<reference evidence="3 4" key="1">
    <citation type="submission" date="2021-03" db="EMBL/GenBank/DDBJ databases">
        <title>Genomic Encyclopedia of Type Strains, Phase IV (KMG-IV): sequencing the most valuable type-strain genomes for metagenomic binning, comparative biology and taxonomic classification.</title>
        <authorList>
            <person name="Goeker M."/>
        </authorList>
    </citation>
    <scope>NUCLEOTIDE SEQUENCE [LARGE SCALE GENOMIC DNA]</scope>
    <source>
        <strain evidence="3 4">DSM 21600</strain>
    </source>
</reference>
<keyword evidence="4" id="KW-1185">Reference proteome</keyword>
<dbReference type="InterPro" id="IPR004155">
    <property type="entry name" value="PBS_lyase_HEAT"/>
</dbReference>
<dbReference type="SUPFAM" id="SSF48371">
    <property type="entry name" value="ARM repeat"/>
    <property type="match status" value="1"/>
</dbReference>
<sequence length="1431" mass="156235">MADKKTAKPKSGKSRRPRKRRTTTGGGIPARSRGRSGNPGYAGYEYQIEVTVWVALDLLLAKAATEEVVVEPSSDEDLEAAVREPSTASLGLTAEGESLNLILQAKTRSGSPWSTAAIADVLLGKDADQTDKGRKRIRPLEMLQAASQRRYVFVTNEASAEGLRPHEGEHLFDFPEADELPPYSRGGYDATAQAALAPRILLLTGVTREVLATRISALLSRHGHVPASKHADCLSDLRDVVRQRIQGANEGRWKRSELLDVLVRHGGSVAPTRDMDHYVRPSSFDAIKERLDTSHAAVIVGPSGTGKTLTADILELDLRRGTPPFDIVGEEYGPGHVRHHLTRSDPVLFHLRDPWGGNRLTPGADRWSGELPKLLDSAGPGRKFLITSRSDVLQSAGIEMMKDLQSYVVSIKVEDYGPKRLGEIYDGIAADLTGHARGLAGQHRDRALAELTRPYEIKRFLVALSRENGEKPRKIDAILADSQVEAISKVIAAQIASFGVDGAESSAVIWAMLNTRGAVARDVFAKLGRRLRDADPVLRPDIEGLIDFLVAGQNLRQDGAALSFHHPRVEDGLRLIFMRRARDAERTLSTVVDVLVGWDNGNEDWGLETGLGILRAAARIEDLNLDLSDATQERLDAHLEAVALSAHKRTDFERALRDLERFGSPDHVPSRLARILLEGGPKTEAPVFRERWHAPQVSDEEVATLRSDGRTKTLIDRFVREVLPFSYREYCPELIALLGKIGTELDDAFWDALNSVAVPGGPHENIDVIVTGALSGDTPDYDRAIARFARSEAEADTWLEGFAEDTYRAQEHAVDADAADHIIDEPGDQYFNARQGMKVIVKVRRARDGIDWIVDSPHCKLLVHALAELISESPRSPQLSELAFLLEHAEDWGRDQAWHAAQQHWDNGLSEFLLAELTRSDLKSASHRQRLVEIAAVNGGTGDPVPDLLMVFGGASAERRLEIVYDLIATKLNDDPEGKNAFATRRAWVDRLVQNLGEAERGLANGLVDILTGEDIRAAASALPEPARDLATSILHTCSIDLAGPLACLAAAAGLDIKAAAERLLRTDDAGDGREAIQALHIANGVDLRTCLRKAMAHKRYVVRREALRALVPDATPDERKHLILVASDDSADMRLAFAHLMEEHRWPEAIDPLIELLADTRNFGSHLPMGGAWSRFSVPRAAARALGAFEGLPVSAIDALLDAASAHSADPFVACAALSALAKQDDARITPVLLTALESPGLDDDAAYRPRAQAAAWALCTRATSEKLDALDGDAARVAQRDTSVIAGPLLVAFGALGGELREKLLRELRAAKQSERETLVRMTAIAVDRVGGLSLDDREQIVWRLARGESLDGLNPNERAAVENWSQALNLDSGFERFIAWVANAAFGLPLSGEIDGIRAFDLPKRIGVMTMRSMSPYREEEAGIDDGM</sequence>
<name>A0ABS4E0Q1_9HYPH</name>
<comment type="caution">
    <text evidence="3">The sequence shown here is derived from an EMBL/GenBank/DDBJ whole genome shotgun (WGS) entry which is preliminary data.</text>
</comment>
<accession>A0ABS4E0Q1</accession>
<evidence type="ECO:0000256" key="1">
    <source>
        <dbReference type="SAM" id="MobiDB-lite"/>
    </source>
</evidence>
<dbReference type="InterPro" id="IPR016024">
    <property type="entry name" value="ARM-type_fold"/>
</dbReference>
<dbReference type="SUPFAM" id="SSF52540">
    <property type="entry name" value="P-loop containing nucleoside triphosphate hydrolases"/>
    <property type="match status" value="1"/>
</dbReference>
<dbReference type="Gene3D" id="1.25.10.10">
    <property type="entry name" value="Leucine-rich Repeat Variant"/>
    <property type="match status" value="1"/>
</dbReference>
<dbReference type="EMBL" id="JAGGJU010000007">
    <property type="protein sequence ID" value="MBP1851522.1"/>
    <property type="molecule type" value="Genomic_DNA"/>
</dbReference>
<dbReference type="InterPro" id="IPR011989">
    <property type="entry name" value="ARM-like"/>
</dbReference>
<feature type="domain" description="Novel STAND NTPase 3" evidence="2">
    <location>
        <begin position="278"/>
        <end position="416"/>
    </location>
</feature>
<dbReference type="Proteomes" id="UP000759443">
    <property type="component" value="Unassembled WGS sequence"/>
</dbReference>
<evidence type="ECO:0000313" key="4">
    <source>
        <dbReference type="Proteomes" id="UP000759443"/>
    </source>
</evidence>
<proteinExistence type="predicted"/>
<feature type="region of interest" description="Disordered" evidence="1">
    <location>
        <begin position="1"/>
        <end position="39"/>
    </location>
</feature>